<dbReference type="RefSeq" id="WP_317957716.1">
    <property type="nucleotide sequence ID" value="NZ_BSKO01000001.1"/>
</dbReference>
<evidence type="ECO:0000259" key="1">
    <source>
        <dbReference type="PROSITE" id="PS51186"/>
    </source>
</evidence>
<evidence type="ECO:0000313" key="3">
    <source>
        <dbReference type="Proteomes" id="UP001275436"/>
    </source>
</evidence>
<gene>
    <name evidence="2" type="ORF">MACH08_06860</name>
</gene>
<keyword evidence="3" id="KW-1185">Reference proteome</keyword>
<reference evidence="2 3" key="1">
    <citation type="submission" date="2023-02" db="EMBL/GenBank/DDBJ databases">
        <title>Oceanobacillus kimchii IFOP_LL358 isolated form Alexandrium catenella lab strain.</title>
        <authorList>
            <person name="Gajardo G."/>
            <person name="Ueki S."/>
            <person name="Maruyama F."/>
        </authorList>
    </citation>
    <scope>NUCLEOTIDE SEQUENCE [LARGE SCALE GENOMIC DNA]</scope>
    <source>
        <strain evidence="2 3">IFOP_LL358</strain>
    </source>
</reference>
<dbReference type="PROSITE" id="PS51186">
    <property type="entry name" value="GNAT"/>
    <property type="match status" value="1"/>
</dbReference>
<sequence>MQHVLRDGTNVDVRYLTRENLPVIMQLQDIVIEELIDKDSLEPLSREEFLTILSDDKLMIGVFDQQILIGFRAFLNPINDEEGLGKDIGLLESDYPCIVYSEISNVHPDYRGNGLQTFMGKTWMDSLDRRDFRYILATVAPFNIASLKDKFALGMKIYRLKNKYGDKLRYIFCKDLQANNNQIKEITTIEMGDIQKQQQYLNDGYVGLKMMQVKDTWHVEYVKYE</sequence>
<dbReference type="InterPro" id="IPR000182">
    <property type="entry name" value="GNAT_dom"/>
</dbReference>
<proteinExistence type="predicted"/>
<evidence type="ECO:0000313" key="2">
    <source>
        <dbReference type="EMBL" id="GLO64902.1"/>
    </source>
</evidence>
<organism evidence="2 3">
    <name type="scientific">Oceanobacillus kimchii</name>
    <dbReference type="NCBI Taxonomy" id="746691"/>
    <lineage>
        <taxon>Bacteria</taxon>
        <taxon>Bacillati</taxon>
        <taxon>Bacillota</taxon>
        <taxon>Bacilli</taxon>
        <taxon>Bacillales</taxon>
        <taxon>Bacillaceae</taxon>
        <taxon>Oceanobacillus</taxon>
    </lineage>
</organism>
<name>A0ABQ5TK70_9BACI</name>
<feature type="domain" description="N-acetyltransferase" evidence="1">
    <location>
        <begin position="11"/>
        <end position="177"/>
    </location>
</feature>
<dbReference type="SUPFAM" id="SSF55729">
    <property type="entry name" value="Acyl-CoA N-acyltransferases (Nat)"/>
    <property type="match status" value="1"/>
</dbReference>
<accession>A0ABQ5TK70</accession>
<dbReference type="InterPro" id="IPR016181">
    <property type="entry name" value="Acyl_CoA_acyltransferase"/>
</dbReference>
<dbReference type="EMBL" id="BSKO01000001">
    <property type="protein sequence ID" value="GLO64902.1"/>
    <property type="molecule type" value="Genomic_DNA"/>
</dbReference>
<dbReference type="Proteomes" id="UP001275436">
    <property type="component" value="Unassembled WGS sequence"/>
</dbReference>
<dbReference type="Gene3D" id="3.40.630.30">
    <property type="match status" value="1"/>
</dbReference>
<protein>
    <recommendedName>
        <fullName evidence="1">N-acetyltransferase domain-containing protein</fullName>
    </recommendedName>
</protein>
<comment type="caution">
    <text evidence="2">The sequence shown here is derived from an EMBL/GenBank/DDBJ whole genome shotgun (WGS) entry which is preliminary data.</text>
</comment>